<feature type="compositionally biased region" description="Basic and acidic residues" evidence="1">
    <location>
        <begin position="51"/>
        <end position="60"/>
    </location>
</feature>
<name>A0A927KZ72_9ACTN</name>
<gene>
    <name evidence="2" type="ORF">IHE70_07590</name>
</gene>
<accession>A0A927KZ72</accession>
<evidence type="ECO:0000256" key="1">
    <source>
        <dbReference type="SAM" id="MobiDB-lite"/>
    </source>
</evidence>
<evidence type="ECO:0000313" key="3">
    <source>
        <dbReference type="Proteomes" id="UP000661025"/>
    </source>
</evidence>
<feature type="region of interest" description="Disordered" evidence="1">
    <location>
        <begin position="28"/>
        <end position="63"/>
    </location>
</feature>
<comment type="caution">
    <text evidence="2">The sequence shown here is derived from an EMBL/GenBank/DDBJ whole genome shotgun (WGS) entry which is preliminary data.</text>
</comment>
<proteinExistence type="predicted"/>
<reference evidence="2" key="1">
    <citation type="submission" date="2020-09" db="EMBL/GenBank/DDBJ databases">
        <title>Streptomyces canutascabiei sp. nov., which causes potato common scab and is distributed across the world.</title>
        <authorList>
            <person name="Nguyen H.P."/>
            <person name="Weisberg A.J."/>
            <person name="Chang J.H."/>
            <person name="Clarke C.R."/>
        </authorList>
    </citation>
    <scope>NUCLEOTIDE SEQUENCE</scope>
    <source>
        <strain evidence="2">ID-01-6.2a</strain>
    </source>
</reference>
<dbReference type="EMBL" id="JACYXT010000002">
    <property type="protein sequence ID" value="MBD9723106.1"/>
    <property type="molecule type" value="Genomic_DNA"/>
</dbReference>
<dbReference type="PROSITE" id="PS51257">
    <property type="entry name" value="PROKAR_LIPOPROTEIN"/>
    <property type="match status" value="1"/>
</dbReference>
<evidence type="ECO:0008006" key="4">
    <source>
        <dbReference type="Google" id="ProtNLM"/>
    </source>
</evidence>
<dbReference type="Proteomes" id="UP000661025">
    <property type="component" value="Unassembled WGS sequence"/>
</dbReference>
<evidence type="ECO:0000313" key="2">
    <source>
        <dbReference type="EMBL" id="MBD9723106.1"/>
    </source>
</evidence>
<organism evidence="2 3">
    <name type="scientific">Streptomyces caniscabiei</name>
    <dbReference type="NCBI Taxonomy" id="2746961"/>
    <lineage>
        <taxon>Bacteria</taxon>
        <taxon>Bacillati</taxon>
        <taxon>Actinomycetota</taxon>
        <taxon>Actinomycetes</taxon>
        <taxon>Kitasatosporales</taxon>
        <taxon>Streptomycetaceae</taxon>
        <taxon>Streptomyces</taxon>
    </lineage>
</organism>
<sequence length="251" mass="25996">MKVGDMKSTMSRVAVAVSVVATLGFTAACGGGGDEDKAETKPSVAGSASAEDAKNGEDGAGKAPLTEAQLKEAALAKGDVKGYKISDMPADDMPAETVPANPAACQPLANMFFFTSDPQAEARTGRRVTSVDQLSASVIALALAAHEQSDAEKVMADLRKATESCDKYEQVGNKYSGIETLPAPEQGDEAVAYKLKGDIEGTKIPMSFTVVRSGSTLIAFSSMNMLDADKAEVPAEVLDAQVKKLEKVAAG</sequence>
<dbReference type="AlphaFoldDB" id="A0A927KZ72"/>
<protein>
    <recommendedName>
        <fullName evidence="4">Lipoprotein</fullName>
    </recommendedName>
</protein>